<keyword evidence="1" id="KW-1133">Transmembrane helix</keyword>
<keyword evidence="1" id="KW-0812">Transmembrane</keyword>
<keyword evidence="3" id="KW-1185">Reference proteome</keyword>
<keyword evidence="1" id="KW-0472">Membrane</keyword>
<sequence length="90" mass="9456">MKTTFLNLVIPMAVVAVGLVGALTTNAMEKSNSKLAPVMGYKHASIAIPCQQVQLCSNSGTFVCTSDSDGANLYAKTGATCPNQLFRDTQ</sequence>
<proteinExistence type="predicted"/>
<dbReference type="AlphaFoldDB" id="A0A2W7TNZ1"/>
<dbReference type="EMBL" id="QKXH01000014">
    <property type="protein sequence ID" value="PZX92011.1"/>
    <property type="molecule type" value="Genomic_DNA"/>
</dbReference>
<accession>A0A2W7TNZ1</accession>
<evidence type="ECO:0000256" key="1">
    <source>
        <dbReference type="SAM" id="Phobius"/>
    </source>
</evidence>
<name>A0A2W7TNZ1_9FLAO</name>
<reference evidence="2 3" key="1">
    <citation type="submission" date="2018-06" db="EMBL/GenBank/DDBJ databases">
        <title>Flavobacterium sp IMCC34762, genome.</title>
        <authorList>
            <person name="Joung Y."/>
            <person name="Cho J."/>
            <person name="Song J."/>
        </authorList>
    </citation>
    <scope>NUCLEOTIDE SEQUENCE [LARGE SCALE GENOMIC DNA]</scope>
    <source>
        <strain evidence="2 3">IMCC34762</strain>
    </source>
</reference>
<protein>
    <submittedName>
        <fullName evidence="2">Uncharacterized protein</fullName>
    </submittedName>
</protein>
<dbReference type="Proteomes" id="UP000249177">
    <property type="component" value="Unassembled WGS sequence"/>
</dbReference>
<evidence type="ECO:0000313" key="3">
    <source>
        <dbReference type="Proteomes" id="UP000249177"/>
    </source>
</evidence>
<evidence type="ECO:0000313" key="2">
    <source>
        <dbReference type="EMBL" id="PZX92011.1"/>
    </source>
</evidence>
<gene>
    <name evidence="2" type="ORF">DOS84_18125</name>
</gene>
<feature type="transmembrane region" description="Helical" evidence="1">
    <location>
        <begin position="6"/>
        <end position="25"/>
    </location>
</feature>
<organism evidence="2 3">
    <name type="scientific">Flavobacterium aquariorum</name>
    <dbReference type="NCBI Taxonomy" id="2217670"/>
    <lineage>
        <taxon>Bacteria</taxon>
        <taxon>Pseudomonadati</taxon>
        <taxon>Bacteroidota</taxon>
        <taxon>Flavobacteriia</taxon>
        <taxon>Flavobacteriales</taxon>
        <taxon>Flavobacteriaceae</taxon>
        <taxon>Flavobacterium</taxon>
    </lineage>
</organism>
<comment type="caution">
    <text evidence="2">The sequence shown here is derived from an EMBL/GenBank/DDBJ whole genome shotgun (WGS) entry which is preliminary data.</text>
</comment>